<comment type="caution">
    <text evidence="2">The sequence shown here is derived from an EMBL/GenBank/DDBJ whole genome shotgun (WGS) entry which is preliminary data.</text>
</comment>
<organism evidence="2 3">
    <name type="scientific">Cyclotella cryptica</name>
    <dbReference type="NCBI Taxonomy" id="29204"/>
    <lineage>
        <taxon>Eukaryota</taxon>
        <taxon>Sar</taxon>
        <taxon>Stramenopiles</taxon>
        <taxon>Ochrophyta</taxon>
        <taxon>Bacillariophyta</taxon>
        <taxon>Coscinodiscophyceae</taxon>
        <taxon>Thalassiosirophycidae</taxon>
        <taxon>Stephanodiscales</taxon>
        <taxon>Stephanodiscaceae</taxon>
        <taxon>Cyclotella</taxon>
    </lineage>
</organism>
<feature type="non-terminal residue" evidence="2">
    <location>
        <position position="1"/>
    </location>
</feature>
<evidence type="ECO:0000313" key="3">
    <source>
        <dbReference type="Proteomes" id="UP001516023"/>
    </source>
</evidence>
<evidence type="ECO:0000313" key="2">
    <source>
        <dbReference type="EMBL" id="KAL3785620.1"/>
    </source>
</evidence>
<dbReference type="Proteomes" id="UP001516023">
    <property type="component" value="Unassembled WGS sequence"/>
</dbReference>
<name>A0ABD3PBT2_9STRA</name>
<dbReference type="EMBL" id="JABMIG020000213">
    <property type="protein sequence ID" value="KAL3785620.1"/>
    <property type="molecule type" value="Genomic_DNA"/>
</dbReference>
<accession>A0ABD3PBT2</accession>
<reference evidence="2 3" key="1">
    <citation type="journal article" date="2020" name="G3 (Bethesda)">
        <title>Improved Reference Genome for Cyclotella cryptica CCMP332, a Model for Cell Wall Morphogenesis, Salinity Adaptation, and Lipid Production in Diatoms (Bacillariophyta).</title>
        <authorList>
            <person name="Roberts W.R."/>
            <person name="Downey K.M."/>
            <person name="Ruck E.C."/>
            <person name="Traller J.C."/>
            <person name="Alverson A.J."/>
        </authorList>
    </citation>
    <scope>NUCLEOTIDE SEQUENCE [LARGE SCALE GENOMIC DNA]</scope>
    <source>
        <strain evidence="2 3">CCMP332</strain>
    </source>
</reference>
<keyword evidence="3" id="KW-1185">Reference proteome</keyword>
<sequence>VTPPSKKRKTSSAPKLLDVIPTSTPLQVKWTISNDDDNDSNAVTAANAEQSTTTMTNNKENNNISVWWTATLHNRTFETHTLTPEELDEINLPNHNDGKDDVVVIPVYELDYDPLSEHGFAKRSVEQVAFVSDTMLLNLSTEEVMIYRREGEPSPPSSLVREEDKEEEEEEEIMESSLRKTGVSSKLAGIPMAMQQQFAENVKVAKDRLYEKLMGEMERVVEGCGERVISGDVVRRCLSEMGEAL</sequence>
<gene>
    <name evidence="2" type="ORF">HJC23_004768</name>
</gene>
<dbReference type="AlphaFoldDB" id="A0ABD3PBT2"/>
<protein>
    <submittedName>
        <fullName evidence="2">Uncharacterized protein</fullName>
    </submittedName>
</protein>
<feature type="region of interest" description="Disordered" evidence="1">
    <location>
        <begin position="150"/>
        <end position="171"/>
    </location>
</feature>
<proteinExistence type="predicted"/>
<evidence type="ECO:0000256" key="1">
    <source>
        <dbReference type="SAM" id="MobiDB-lite"/>
    </source>
</evidence>